<dbReference type="Proteomes" id="UP000823388">
    <property type="component" value="Chromosome 5K"/>
</dbReference>
<reference evidence="4" key="1">
    <citation type="submission" date="2020-05" db="EMBL/GenBank/DDBJ databases">
        <title>WGS assembly of Panicum virgatum.</title>
        <authorList>
            <person name="Lovell J.T."/>
            <person name="Jenkins J."/>
            <person name="Shu S."/>
            <person name="Juenger T.E."/>
            <person name="Schmutz J."/>
        </authorList>
    </citation>
    <scope>NUCLEOTIDE SEQUENCE</scope>
    <source>
        <strain evidence="4">AP13</strain>
    </source>
</reference>
<dbReference type="InterPro" id="IPR052575">
    <property type="entry name" value="SSU_processome_comp_20"/>
</dbReference>
<accession>A0A8T0SNK7</accession>
<dbReference type="InterPro" id="IPR016024">
    <property type="entry name" value="ARM-type_fold"/>
</dbReference>
<dbReference type="InterPro" id="IPR046523">
    <property type="entry name" value="UTP20_dom"/>
</dbReference>
<dbReference type="PANTHER" id="PTHR17695:SF11">
    <property type="entry name" value="SMALL SUBUNIT PROCESSOME COMPONENT 20 HOMOLOG"/>
    <property type="match status" value="1"/>
</dbReference>
<protein>
    <recommendedName>
        <fullName evidence="6">ARM repeat superfamily protein</fullName>
    </recommendedName>
</protein>
<dbReference type="InterPro" id="IPR057525">
    <property type="entry name" value="UTP20_C"/>
</dbReference>
<dbReference type="PANTHER" id="PTHR17695">
    <property type="entry name" value="SMALL SUBUNIT PROCESSOME COMPONENT 20 HOMOLOG"/>
    <property type="match status" value="1"/>
</dbReference>
<dbReference type="EMBL" id="CM029045">
    <property type="protein sequence ID" value="KAG2598658.1"/>
    <property type="molecule type" value="Genomic_DNA"/>
</dbReference>
<evidence type="ECO:0000259" key="1">
    <source>
        <dbReference type="Pfam" id="PF07539"/>
    </source>
</evidence>
<dbReference type="InterPro" id="IPR011430">
    <property type="entry name" value="UTP20_N"/>
</dbReference>
<gene>
    <name evidence="4" type="ORF">PVAP13_5KG403200</name>
</gene>
<dbReference type="SUPFAM" id="SSF48371">
    <property type="entry name" value="ARM repeat"/>
    <property type="match status" value="2"/>
</dbReference>
<comment type="caution">
    <text evidence="4">The sequence shown here is derived from an EMBL/GenBank/DDBJ whole genome shotgun (WGS) entry which is preliminary data.</text>
</comment>
<evidence type="ECO:0000259" key="2">
    <source>
        <dbReference type="Pfam" id="PF20416"/>
    </source>
</evidence>
<evidence type="ECO:0000259" key="3">
    <source>
        <dbReference type="Pfam" id="PF23099"/>
    </source>
</evidence>
<evidence type="ECO:0008006" key="6">
    <source>
        <dbReference type="Google" id="ProtNLM"/>
    </source>
</evidence>
<dbReference type="Pfam" id="PF07539">
    <property type="entry name" value="UTP20_N"/>
    <property type="match status" value="1"/>
</dbReference>
<feature type="domain" description="U3 small nucleolar RNA-associated protein 20 C-terminal" evidence="3">
    <location>
        <begin position="2553"/>
        <end position="2687"/>
    </location>
</feature>
<organism evidence="4 5">
    <name type="scientific">Panicum virgatum</name>
    <name type="common">Blackwell switchgrass</name>
    <dbReference type="NCBI Taxonomy" id="38727"/>
    <lineage>
        <taxon>Eukaryota</taxon>
        <taxon>Viridiplantae</taxon>
        <taxon>Streptophyta</taxon>
        <taxon>Embryophyta</taxon>
        <taxon>Tracheophyta</taxon>
        <taxon>Spermatophyta</taxon>
        <taxon>Magnoliopsida</taxon>
        <taxon>Liliopsida</taxon>
        <taxon>Poales</taxon>
        <taxon>Poaceae</taxon>
        <taxon>PACMAD clade</taxon>
        <taxon>Panicoideae</taxon>
        <taxon>Panicodae</taxon>
        <taxon>Paniceae</taxon>
        <taxon>Panicinae</taxon>
        <taxon>Panicum</taxon>
        <taxon>Panicum sect. Hiantes</taxon>
    </lineage>
</organism>
<dbReference type="GO" id="GO:0032040">
    <property type="term" value="C:small-subunit processome"/>
    <property type="evidence" value="ECO:0007669"/>
    <property type="project" value="TreeGrafter"/>
</dbReference>
<sequence length="2697" mass="305242">MATPSYAAVKCLNTCPSSRKRFSFKTFSQRVEEIDIDVYRSLHAVKAEPSSGSSFFIDALVEWRELNTAEDFISFYEEMIPLVQTLPQIVLHREKLFSALLLRVNMSARLSLEPILMLITALSRDILEDFLSFLGRYANAILALLNDGGDRDPEILEQVFTSWSYIMMYLQKYLVKDIVQILRTTSALRYFPKDYVREFMAESVSFLLRNAPNNQLAQGLMKLLLEAAKKSSPVRTDGVISLLWHVMKGTSTKLHSRAGKVLKFLLSKSTFTTIHDKFPDGSSTIHDVMTGLIQRLCDEVDPKELPLIYTCLFEEINNCLKDGCLEHLKCLIDLLAFALQKKQNNVFDKVKMIKLLELLVGRYVLPGSNLVEASSSEVLGSVLDFLLCVLDVPIISSNLSIISPFYGPVFELTNLSVIVFIKKLLAKGPQIIQHFESQILSAMGNFLASSPEDVLFILLHFFKESKKQIILHSTDANHLDSVEKVCKFFESKFSFWIELLDDTVKNGNRSSNQVTEEEAAILWGSIRCYPNINDGHQDSLSLLKKLICNFDRLLEVGEENVNGLSKTTWRSLLGAALSSYHELLVVNANRNSELSFFILLAKSHSTCPQVLSAVAEYLDSLQGVASLEVTEEFDPQNLLDLLSVFDVNLSSPNKDVRISTLRILSYFVKMDQRLGTNEERPHKRQRTEDSGEETVAKYTNVLDTLLTVESTQISVSTSRKIAIFISRIQMSLSSKMVHDDYISSLLHGIIGILYNRFSDLWPPTLDCLAVLVRKHKELVWSQFVQFVAIHQSKGLTVKNQEKLEPASQPQSIFDCFSLYLATDFDCTPVETMATLLLQSLQRIPDVAESRSRHLVPLFLKFMGYDDGSIFSADSYMPEKCKGKQWKAILKEWLNLLKLMRNARSLYQSKVLHEVLTKRVLDDNDPDIQAKALDCLLNWKDEFLIPYSQNLKNLIDTKTLREEMTTWAVSHDSLSILKDHRSNVVPLVIRVLAPKVRKLKLLGSRKHAGVNHRKAILRFLLQFDSNELQLFFSLLLKSLIPNNLQVKMFGSHSDNLLGNVSDIVGASTEICIENFTLKKSNGFLHLVEEIFVTFDMAHISPFLNILLTIVARLLESCTRNLKSDSTGKYPCNQSNGHDNDCLTNMEVGNSVDMDECRKEIHAVDHMESSVSIKQLKDLRSLCIKIVSSALSHYESHDFGENFWSIFFSSVKPLIKCFTQEASSSEKPSSLFACFMAMSWSPTLAPLLGSNNLVPAIFSILTVKTASGSITSYALEFIENLLRLDIDLEQQNDHSVKKILVPHMDVLIHSLHDFVNHRKELNRKSGTWLGQRELRLFKLLLSYITDPSAAENFIDLILPFFSKKDLNSDECLEALRVVKGIVPNLRCKVSAKVLNALNPLLATVGLEQRLCICDIYDGLSLYESSMSFLAGFIRDLNAVSTSELGELDYDTRLNAYDKVKPQMFLGMTEEHVGAILSHCVYDMSSEELIFRQSASRALQSFLDFSASVMNNDESKYSVETADDKSGENNSRNICTMSCIEKILEKTYLHNMGVAMTKDVSIQKEWIILLREMVFNINHLASLSSFRPLCKEDTEEDFFHNITHLQAGKRSKALSLFRQGIKENNFSEVKDITMKVFVPLFFNMFSDVKAGKGEQVRDVCLDTLSAVAAKVQWEYYRTILTRCFRELNLKPDKQKIILRLICSVLDAFHFMKPANDAFGNSDAMTEDNDSSITFSLTKVSSDKQDYLRKVVFPQVQKLLGADPEKVNVNINLVALKILKLLPVDYFESQLSSVIHRICNFLKNRLESIRDEARSALAASLKELGIGYLQFVVKILRAILKRGFELHVLGYTLHYLLSKNITADMNGRLDYCLEDLLAVVSSDLFGDVAEQKEVEKIASKMKETKKRMSFETLKLIAQSITFSQHLLKKLISPVSSHLQKQLTPKLKTKLEMILHNIALGIECNPSTETSNLFTIVYWLIKDTATGSESESKENTQFGPGQDSSVGMNFPGIGESGSQNSYILTKFALDLLRNRLKSIKLDKEDEQLLKMLDPFVDLLGECLNSKYESVLSVAFRCLALLVKLPLPSLRDNANNIKNVLMDIAQRAGNSNGHLVTSCLKLLADLLRGFRISLSDNQLQMLVHTPMFVDLQTNPSPVALSLLKAIVRRKLVSHEIYDIVVKIGELMVTTPTESIRQQCIQILLQFFLNYPLSEKRLQQHIDFFLANLSYEHPSGREAVLEMLHDILTRFPQRIVDDQGQTFFLHLVVALANEQHQNVSSMILRTIQKLLVRIGDQGKNSIFEYSLSWYTGEKQSLWSPSAQVIGLLIDDHTLRMGKHLKSILAVAKTVMESSAIASGILQSGFSDECVLPLWKEAYHSVAMMERLLLRFPELYFEQNMEEIWIIVCKLLIHPHSMLRSISSSLVASYFATVEKRKREQKLVATSWLLVQPSRLFIIAVSFLKQLRTELSDTAANNLIVQNLAYSVCNLHTSIRQSTSTHQFWSSISSSDHSALLEGFELLGSTKAKNVFLLCTSTATDVSVSSLDSSEEPKSLLVSSILKSMGKIAMQMQDTQTKIVFNCFRMISSALGSEESLTYADHLLAPLYKVSEGLAGKVVSDEVKQLAEGVQGKLRDLIGPEKFAEVYRRVYKGLKQKRDSRKQTQKIIAAVDPERHAKRKKRIADKHREHKRRKIMAMKMGRWMR</sequence>
<dbReference type="Pfam" id="PF23099">
    <property type="entry name" value="UTP20_C"/>
    <property type="match status" value="1"/>
</dbReference>
<name>A0A8T0SNK7_PANVG</name>
<dbReference type="InterPro" id="IPR011989">
    <property type="entry name" value="ARM-like"/>
</dbReference>
<dbReference type="Pfam" id="PF20416">
    <property type="entry name" value="UTP20"/>
    <property type="match status" value="1"/>
</dbReference>
<feature type="domain" description="U3 small nucleolar RNA-associated protein 20 N-terminal" evidence="1">
    <location>
        <begin position="885"/>
        <end position="1512"/>
    </location>
</feature>
<proteinExistence type="predicted"/>
<dbReference type="Gene3D" id="1.25.10.10">
    <property type="entry name" value="Leucine-rich Repeat Variant"/>
    <property type="match status" value="2"/>
</dbReference>
<feature type="domain" description="U3 small nucleolar RNA-associated protein 20" evidence="2">
    <location>
        <begin position="1761"/>
        <end position="1976"/>
    </location>
</feature>
<evidence type="ECO:0000313" key="4">
    <source>
        <dbReference type="EMBL" id="KAG2598658.1"/>
    </source>
</evidence>
<dbReference type="GO" id="GO:0030686">
    <property type="term" value="C:90S preribosome"/>
    <property type="evidence" value="ECO:0007669"/>
    <property type="project" value="TreeGrafter"/>
</dbReference>
<keyword evidence="5" id="KW-1185">Reference proteome</keyword>
<evidence type="ECO:0000313" key="5">
    <source>
        <dbReference type="Proteomes" id="UP000823388"/>
    </source>
</evidence>